<dbReference type="GO" id="GO:0006508">
    <property type="term" value="P:proteolysis"/>
    <property type="evidence" value="ECO:0007669"/>
    <property type="project" value="UniProtKB-KW"/>
</dbReference>
<keyword evidence="8" id="KW-0645">Protease</keyword>
<sequence length="244" mass="27265">MKCYLIFALMSAAGVIPAQESNPEKMNVAEDFTIPYMVYLQSFPEPCVGSLIHPEWVLTAAHCPLPVKIRLGVYQPNMKNKNEQVRNYSMMVPYPEFNAGSLNNDLVMIKLSKAAALNNQVGTVATAMEPLSFNDSCFIPTWTWSKYKNLSDPDMLTWINQYTLPYDECQNMQDERTAINIMCVGQPLKTLSENKEVSAAPAICGGRLHGILTRAKGSVTLGSEGFFTEVNPYARWVTSIIESY</sequence>
<dbReference type="GO" id="GO:0005794">
    <property type="term" value="C:Golgi apparatus"/>
    <property type="evidence" value="ECO:0007669"/>
    <property type="project" value="Ensembl"/>
</dbReference>
<feature type="chain" id="PRO_5015845948" evidence="5">
    <location>
        <begin position="19"/>
        <end position="244"/>
    </location>
</feature>
<evidence type="ECO:0000256" key="4">
    <source>
        <dbReference type="ARBA" id="ARBA00023157"/>
    </source>
</evidence>
<dbReference type="PANTHER" id="PTHR24271">
    <property type="entry name" value="KALLIKREIN-RELATED"/>
    <property type="match status" value="1"/>
</dbReference>
<reference evidence="8" key="1">
    <citation type="submission" date="2025-08" db="UniProtKB">
        <authorList>
            <consortium name="RefSeq"/>
        </authorList>
    </citation>
    <scope>IDENTIFICATION</scope>
    <source>
        <tissue evidence="8">Muscle</tissue>
    </source>
</reference>
<evidence type="ECO:0000259" key="6">
    <source>
        <dbReference type="PROSITE" id="PS50240"/>
    </source>
</evidence>
<evidence type="ECO:0000256" key="5">
    <source>
        <dbReference type="SAM" id="SignalP"/>
    </source>
</evidence>
<protein>
    <submittedName>
        <fullName evidence="8">Probable inactive serine protease 58</fullName>
    </submittedName>
</protein>
<evidence type="ECO:0000256" key="1">
    <source>
        <dbReference type="ARBA" id="ARBA00004613"/>
    </source>
</evidence>
<dbReference type="InterPro" id="IPR001254">
    <property type="entry name" value="Trypsin_dom"/>
</dbReference>
<keyword evidence="4" id="KW-1015">Disulfide bond</keyword>
<dbReference type="KEGG" id="pcad:102983026"/>
<dbReference type="InParanoid" id="A0A2Y9EKF2"/>
<evidence type="ECO:0000313" key="7">
    <source>
        <dbReference type="Proteomes" id="UP000248484"/>
    </source>
</evidence>
<dbReference type="PRINTS" id="PR00722">
    <property type="entry name" value="CHYMOTRYPSIN"/>
</dbReference>
<keyword evidence="3 5" id="KW-0732">Signal</keyword>
<evidence type="ECO:0000313" key="8">
    <source>
        <dbReference type="RefSeq" id="XP_007103397.2"/>
    </source>
</evidence>
<gene>
    <name evidence="8" type="primary">LOC102983026</name>
</gene>
<keyword evidence="2" id="KW-0964">Secreted</keyword>
<dbReference type="Pfam" id="PF00089">
    <property type="entry name" value="Trypsin"/>
    <property type="match status" value="1"/>
</dbReference>
<dbReference type="SUPFAM" id="SSF50494">
    <property type="entry name" value="Trypsin-like serine proteases"/>
    <property type="match status" value="1"/>
</dbReference>
<dbReference type="InterPro" id="IPR018114">
    <property type="entry name" value="TRYPSIN_HIS"/>
</dbReference>
<dbReference type="GO" id="GO:2000243">
    <property type="term" value="P:positive regulation of reproductive process"/>
    <property type="evidence" value="ECO:0007669"/>
    <property type="project" value="UniProtKB-ARBA"/>
</dbReference>
<dbReference type="SMART" id="SM00020">
    <property type="entry name" value="Tryp_SPc"/>
    <property type="match status" value="1"/>
</dbReference>
<dbReference type="InterPro" id="IPR043504">
    <property type="entry name" value="Peptidase_S1_PA_chymotrypsin"/>
</dbReference>
<feature type="domain" description="Peptidase S1" evidence="6">
    <location>
        <begin position="15"/>
        <end position="242"/>
    </location>
</feature>
<keyword evidence="7" id="KW-1185">Reference proteome</keyword>
<organism evidence="7 8">
    <name type="scientific">Physeter macrocephalus</name>
    <name type="common">Sperm whale</name>
    <name type="synonym">Physeter catodon</name>
    <dbReference type="NCBI Taxonomy" id="9755"/>
    <lineage>
        <taxon>Eukaryota</taxon>
        <taxon>Metazoa</taxon>
        <taxon>Chordata</taxon>
        <taxon>Craniata</taxon>
        <taxon>Vertebrata</taxon>
        <taxon>Euteleostomi</taxon>
        <taxon>Mammalia</taxon>
        <taxon>Eutheria</taxon>
        <taxon>Laurasiatheria</taxon>
        <taxon>Artiodactyla</taxon>
        <taxon>Whippomorpha</taxon>
        <taxon>Cetacea</taxon>
        <taxon>Odontoceti</taxon>
        <taxon>Physeteridae</taxon>
        <taxon>Physeter</taxon>
    </lineage>
</organism>
<accession>A0A2Y9EKF2</accession>
<feature type="signal peptide" evidence="5">
    <location>
        <begin position="1"/>
        <end position="18"/>
    </location>
</feature>
<dbReference type="FunFam" id="2.40.10.10:FF:000049">
    <property type="entry name" value="probable inactive serine protease 37"/>
    <property type="match status" value="1"/>
</dbReference>
<dbReference type="InterPro" id="IPR009003">
    <property type="entry name" value="Peptidase_S1_PA"/>
</dbReference>
<comment type="subcellular location">
    <subcellularLocation>
        <location evidence="1">Secreted</location>
    </subcellularLocation>
</comment>
<name>A0A2Y9EKF2_PHYMC</name>
<dbReference type="GO" id="GO:0030141">
    <property type="term" value="C:secretory granule"/>
    <property type="evidence" value="ECO:0007669"/>
    <property type="project" value="TreeGrafter"/>
</dbReference>
<proteinExistence type="predicted"/>
<dbReference type="FunCoup" id="A0A2Y9EKF2">
    <property type="interactions" value="5"/>
</dbReference>
<dbReference type="PROSITE" id="PS50240">
    <property type="entry name" value="TRYPSIN_DOM"/>
    <property type="match status" value="1"/>
</dbReference>
<dbReference type="RefSeq" id="XP_007103397.2">
    <property type="nucleotide sequence ID" value="XM_007103335.2"/>
</dbReference>
<keyword evidence="8" id="KW-0378">Hydrolase</keyword>
<dbReference type="AlphaFoldDB" id="A0A2Y9EKF2"/>
<dbReference type="Gene3D" id="2.40.10.10">
    <property type="entry name" value="Trypsin-like serine proteases"/>
    <property type="match status" value="2"/>
</dbReference>
<dbReference type="STRING" id="9755.ENSPCTP00005001822"/>
<dbReference type="Proteomes" id="UP000248484">
    <property type="component" value="Chromosome 5"/>
</dbReference>
<dbReference type="GO" id="GO:0005576">
    <property type="term" value="C:extracellular region"/>
    <property type="evidence" value="ECO:0007669"/>
    <property type="project" value="UniProtKB-SubCell"/>
</dbReference>
<evidence type="ECO:0000256" key="3">
    <source>
        <dbReference type="ARBA" id="ARBA00022729"/>
    </source>
</evidence>
<dbReference type="InterPro" id="IPR001314">
    <property type="entry name" value="Peptidase_S1A"/>
</dbReference>
<dbReference type="PROSITE" id="PS00134">
    <property type="entry name" value="TRYPSIN_HIS"/>
    <property type="match status" value="1"/>
</dbReference>
<dbReference type="GO" id="GO:0004252">
    <property type="term" value="F:serine-type endopeptidase activity"/>
    <property type="evidence" value="ECO:0007669"/>
    <property type="project" value="InterPro"/>
</dbReference>
<dbReference type="GeneID" id="102983026"/>
<evidence type="ECO:0000256" key="2">
    <source>
        <dbReference type="ARBA" id="ARBA00022525"/>
    </source>
</evidence>
<dbReference type="OrthoDB" id="10061449at2759"/>
<dbReference type="FunFam" id="2.40.10.10:FF:000005">
    <property type="entry name" value="Serine protease 37"/>
    <property type="match status" value="1"/>
</dbReference>
<dbReference type="PANTHER" id="PTHR24271:SF44">
    <property type="entry name" value="1700074P13RIK PROTEIN"/>
    <property type="match status" value="1"/>
</dbReference>